<name>A0ABY9TKY9_9GAMM</name>
<gene>
    <name evidence="2" type="ORF">RI845_04940</name>
</gene>
<accession>A0ABY9TKY9</accession>
<dbReference type="EMBL" id="CP134146">
    <property type="protein sequence ID" value="WNC69494.1"/>
    <property type="molecule type" value="Genomic_DNA"/>
</dbReference>
<organism evidence="2 3">
    <name type="scientific">Thalassotalea nanhaiensis</name>
    <dbReference type="NCBI Taxonomy" id="3065648"/>
    <lineage>
        <taxon>Bacteria</taxon>
        <taxon>Pseudomonadati</taxon>
        <taxon>Pseudomonadota</taxon>
        <taxon>Gammaproteobacteria</taxon>
        <taxon>Alteromonadales</taxon>
        <taxon>Colwelliaceae</taxon>
        <taxon>Thalassotalea</taxon>
    </lineage>
</organism>
<dbReference type="RefSeq" id="WP_348388636.1">
    <property type="nucleotide sequence ID" value="NZ_CP134146.1"/>
</dbReference>
<evidence type="ECO:0008006" key="4">
    <source>
        <dbReference type="Google" id="ProtNLM"/>
    </source>
</evidence>
<evidence type="ECO:0000313" key="3">
    <source>
        <dbReference type="Proteomes" id="UP001248581"/>
    </source>
</evidence>
<evidence type="ECO:0000313" key="2">
    <source>
        <dbReference type="EMBL" id="WNC69494.1"/>
    </source>
</evidence>
<feature type="region of interest" description="Disordered" evidence="1">
    <location>
        <begin position="132"/>
        <end position="153"/>
    </location>
</feature>
<feature type="compositionally biased region" description="Basic and acidic residues" evidence="1">
    <location>
        <begin position="137"/>
        <end position="153"/>
    </location>
</feature>
<keyword evidence="3" id="KW-1185">Reference proteome</keyword>
<proteinExistence type="predicted"/>
<evidence type="ECO:0000256" key="1">
    <source>
        <dbReference type="SAM" id="MobiDB-lite"/>
    </source>
</evidence>
<protein>
    <recommendedName>
        <fullName evidence="4">AsmA family protein</fullName>
    </recommendedName>
</protein>
<sequence length="246" mass="27026">MNKLSAIAIGLLLFFGAMLWFLASADWNGFVRSQIEIHGSKLTGETVTVDKVDIKLSEGFGGIYGISIENPVKYQQPKAFYLGEVSLDIDMKSIGQSPFVLESIVLKKPQAFVEFDKSGNNNLKDLLTAINNQIPKSESEPETKKKKDSKPEPRISINNLELAGVALTVDLRQVNGKTYDVEIPSVQLGAIGGEEGLPASELGAVIGNSLFKEISAAAKKQYKQVMKEKLDKKKQDFLEKLKKKHG</sequence>
<dbReference type="InterPro" id="IPR008023">
    <property type="entry name" value="DUF748"/>
</dbReference>
<reference evidence="3" key="1">
    <citation type="submission" date="2023-09" db="EMBL/GenBank/DDBJ databases">
        <authorList>
            <person name="Li S."/>
            <person name="Li X."/>
            <person name="Zhang C."/>
            <person name="Zhao Z."/>
        </authorList>
    </citation>
    <scope>NUCLEOTIDE SEQUENCE [LARGE SCALE GENOMIC DNA]</scope>
    <source>
        <strain evidence="3">SQ345</strain>
    </source>
</reference>
<dbReference type="Pfam" id="PF05359">
    <property type="entry name" value="DUF748"/>
    <property type="match status" value="1"/>
</dbReference>
<dbReference type="Proteomes" id="UP001248581">
    <property type="component" value="Chromosome"/>
</dbReference>